<evidence type="ECO:0000313" key="1">
    <source>
        <dbReference type="EMBL" id="KAI9168724.1"/>
    </source>
</evidence>
<proteinExistence type="predicted"/>
<keyword evidence="2" id="KW-1185">Reference proteome</keyword>
<reference evidence="1" key="1">
    <citation type="journal article" date="2022" name="Plant J.">
        <title>Strategies of tolerance reflected in two North American maple genomes.</title>
        <authorList>
            <person name="McEvoy S.L."/>
            <person name="Sezen U.U."/>
            <person name="Trouern-Trend A."/>
            <person name="McMahon S.M."/>
            <person name="Schaberg P.G."/>
            <person name="Yang J."/>
            <person name="Wegrzyn J.L."/>
            <person name="Swenson N.G."/>
        </authorList>
    </citation>
    <scope>NUCLEOTIDE SEQUENCE</scope>
    <source>
        <strain evidence="1">91603</strain>
    </source>
</reference>
<gene>
    <name evidence="1" type="ORF">LWI28_001113</name>
</gene>
<dbReference type="AlphaFoldDB" id="A0AAD5IQD0"/>
<evidence type="ECO:0000313" key="2">
    <source>
        <dbReference type="Proteomes" id="UP001064489"/>
    </source>
</evidence>
<dbReference type="EMBL" id="JAJSOW010000104">
    <property type="protein sequence ID" value="KAI9168724.1"/>
    <property type="molecule type" value="Genomic_DNA"/>
</dbReference>
<dbReference type="Proteomes" id="UP001064489">
    <property type="component" value="Chromosome 7"/>
</dbReference>
<organism evidence="1 2">
    <name type="scientific">Acer negundo</name>
    <name type="common">Box elder</name>
    <dbReference type="NCBI Taxonomy" id="4023"/>
    <lineage>
        <taxon>Eukaryota</taxon>
        <taxon>Viridiplantae</taxon>
        <taxon>Streptophyta</taxon>
        <taxon>Embryophyta</taxon>
        <taxon>Tracheophyta</taxon>
        <taxon>Spermatophyta</taxon>
        <taxon>Magnoliopsida</taxon>
        <taxon>eudicotyledons</taxon>
        <taxon>Gunneridae</taxon>
        <taxon>Pentapetalae</taxon>
        <taxon>rosids</taxon>
        <taxon>malvids</taxon>
        <taxon>Sapindales</taxon>
        <taxon>Sapindaceae</taxon>
        <taxon>Hippocastanoideae</taxon>
        <taxon>Acereae</taxon>
        <taxon>Acer</taxon>
    </lineage>
</organism>
<name>A0AAD5IQD0_ACENE</name>
<sequence length="237" mass="25415">MAQASQILGLALSGRPISPLASPLIRLLVSPQLILTDSEEDATNDDALPEYPVDQSGMGHMGEATMMVCPIGSTRVGQVTDGCEGASSQARACAASVGRISDVTEVVTSDVLLTDSAVEELNRALISQERQALRISRLKRELAEKNDVLKFASASESKMKRGFEGKLRQWEVTENALRRTLTIAKNKTSTTVENLKELSVMNNQLEVSTAQAKLQSAELESRATLAKKEAAKSAGEA</sequence>
<reference evidence="1" key="2">
    <citation type="submission" date="2023-02" db="EMBL/GenBank/DDBJ databases">
        <authorList>
            <person name="Swenson N.G."/>
            <person name="Wegrzyn J.L."/>
            <person name="Mcevoy S.L."/>
        </authorList>
    </citation>
    <scope>NUCLEOTIDE SEQUENCE</scope>
    <source>
        <strain evidence="1">91603</strain>
        <tissue evidence="1">Leaf</tissue>
    </source>
</reference>
<protein>
    <submittedName>
        <fullName evidence="1">Uncharacterized protein</fullName>
    </submittedName>
</protein>
<accession>A0AAD5IQD0</accession>
<comment type="caution">
    <text evidence="1">The sequence shown here is derived from an EMBL/GenBank/DDBJ whole genome shotgun (WGS) entry which is preliminary data.</text>
</comment>